<dbReference type="OrthoDB" id="9768556at2"/>
<comment type="caution">
    <text evidence="2">The sequence shown here is derived from an EMBL/GenBank/DDBJ whole genome shotgun (WGS) entry which is preliminary data.</text>
</comment>
<gene>
    <name evidence="2" type="ORF">U472_00415</name>
</gene>
<proteinExistence type="predicted"/>
<dbReference type="RefSeq" id="WP_068714394.1">
    <property type="nucleotide sequence ID" value="NZ_LWDV01000003.1"/>
</dbReference>
<evidence type="ECO:0000313" key="2">
    <source>
        <dbReference type="EMBL" id="OCL28652.1"/>
    </source>
</evidence>
<feature type="region of interest" description="Disordered" evidence="1">
    <location>
        <begin position="54"/>
        <end position="94"/>
    </location>
</feature>
<feature type="compositionally biased region" description="Polar residues" evidence="1">
    <location>
        <begin position="66"/>
        <end position="81"/>
    </location>
</feature>
<sequence length="231" mass="26123">MNYSQKDYEEMKLKIKISRNWDDDYIHEVVETALEKGRPICGVKTRAGTPCKKSPAVNGRCRISKHNGSPSKMKGNQNAKGNSGGSAPEKNKNAVTTGEYETIWLDCLSEKEQKKYNSIDTDLSVQIDEEIKLTTFREYKMMKRIADLAEVDYTTVQKVVKSKPSKDKQIPSVVVSEQEEKVLATLSQIQGIEDALTRVQGRKARLLSLKHKIQNNEMPTDTIEIEVTLED</sequence>
<keyword evidence="3" id="KW-1185">Reference proteome</keyword>
<dbReference type="Proteomes" id="UP000093514">
    <property type="component" value="Unassembled WGS sequence"/>
</dbReference>
<dbReference type="EMBL" id="LWDV01000003">
    <property type="protein sequence ID" value="OCL28652.1"/>
    <property type="molecule type" value="Genomic_DNA"/>
</dbReference>
<protein>
    <submittedName>
        <fullName evidence="2">Uncharacterized protein</fullName>
    </submittedName>
</protein>
<reference evidence="3" key="1">
    <citation type="submission" date="2016-07" db="EMBL/GenBank/DDBJ databases">
        <authorList>
            <person name="Florea S."/>
            <person name="Webb J.S."/>
            <person name="Jaromczyk J."/>
            <person name="Schardl C.L."/>
        </authorList>
    </citation>
    <scope>NUCLEOTIDE SEQUENCE [LARGE SCALE GENOMIC DNA]</scope>
    <source>
        <strain evidence="3">Z6</strain>
    </source>
</reference>
<evidence type="ECO:0000313" key="3">
    <source>
        <dbReference type="Proteomes" id="UP000093514"/>
    </source>
</evidence>
<organism evidence="2 3">
    <name type="scientific">Orenia metallireducens</name>
    <dbReference type="NCBI Taxonomy" id="1413210"/>
    <lineage>
        <taxon>Bacteria</taxon>
        <taxon>Bacillati</taxon>
        <taxon>Bacillota</taxon>
        <taxon>Clostridia</taxon>
        <taxon>Halanaerobiales</taxon>
        <taxon>Halobacteroidaceae</taxon>
        <taxon>Orenia</taxon>
    </lineage>
</organism>
<reference evidence="2 3" key="2">
    <citation type="submission" date="2016-08" db="EMBL/GenBank/DDBJ databases">
        <title>Orenia metallireducens sp. nov. strain Z6, a Novel Metal-reducing Firmicute from the Deep Subsurface.</title>
        <authorList>
            <person name="Maxim B.I."/>
            <person name="Kenneth K."/>
            <person name="Flynn T.M."/>
            <person name="Oloughlin E.J."/>
            <person name="Locke R.A."/>
            <person name="Weber J.R."/>
            <person name="Egan S.M."/>
            <person name="Mackie R.I."/>
            <person name="Cann I.K."/>
        </authorList>
    </citation>
    <scope>NUCLEOTIDE SEQUENCE [LARGE SCALE GENOMIC DNA]</scope>
    <source>
        <strain evidence="2 3">Z6</strain>
    </source>
</reference>
<accession>A0A1C0ADF5</accession>
<name>A0A1C0ADF5_9FIRM</name>
<dbReference type="AlphaFoldDB" id="A0A1C0ADF5"/>
<evidence type="ECO:0000256" key="1">
    <source>
        <dbReference type="SAM" id="MobiDB-lite"/>
    </source>
</evidence>